<dbReference type="Proteomes" id="UP001168972">
    <property type="component" value="Unassembled WGS sequence"/>
</dbReference>
<comment type="caution">
    <text evidence="1">The sequence shown here is derived from an EMBL/GenBank/DDBJ whole genome shotgun (WGS) entry which is preliminary data.</text>
</comment>
<reference evidence="1" key="2">
    <citation type="submission" date="2023-03" db="EMBL/GenBank/DDBJ databases">
        <authorList>
            <person name="Inwood S.N."/>
            <person name="Skelly J.G."/>
            <person name="Guhlin J."/>
            <person name="Harrop T.W.R."/>
            <person name="Goldson S.G."/>
            <person name="Dearden P.K."/>
        </authorList>
    </citation>
    <scope>NUCLEOTIDE SEQUENCE</scope>
    <source>
        <strain evidence="1">Lincoln</strain>
        <tissue evidence="1">Whole body</tissue>
    </source>
</reference>
<reference evidence="1" key="1">
    <citation type="journal article" date="2023" name="bioRxiv">
        <title>Scaffold-level genome assemblies of two parasitoid biocontrol wasps reveal the parthenogenesis mechanism and an associated novel virus.</title>
        <authorList>
            <person name="Inwood S."/>
            <person name="Skelly J."/>
            <person name="Guhlin J."/>
            <person name="Harrop T."/>
            <person name="Goldson S."/>
            <person name="Dearden P."/>
        </authorList>
    </citation>
    <scope>NUCLEOTIDE SEQUENCE</scope>
    <source>
        <strain evidence="1">Lincoln</strain>
        <tissue evidence="1">Whole body</tissue>
    </source>
</reference>
<proteinExistence type="predicted"/>
<protein>
    <submittedName>
        <fullName evidence="1">Uncharacterized protein</fullName>
    </submittedName>
</protein>
<feature type="non-terminal residue" evidence="1">
    <location>
        <position position="241"/>
    </location>
</feature>
<evidence type="ECO:0000313" key="1">
    <source>
        <dbReference type="EMBL" id="KAK0157094.1"/>
    </source>
</evidence>
<organism evidence="1 2">
    <name type="scientific">Microctonus hyperodae</name>
    <name type="common">Parasitoid wasp</name>
    <dbReference type="NCBI Taxonomy" id="165561"/>
    <lineage>
        <taxon>Eukaryota</taxon>
        <taxon>Metazoa</taxon>
        <taxon>Ecdysozoa</taxon>
        <taxon>Arthropoda</taxon>
        <taxon>Hexapoda</taxon>
        <taxon>Insecta</taxon>
        <taxon>Pterygota</taxon>
        <taxon>Neoptera</taxon>
        <taxon>Endopterygota</taxon>
        <taxon>Hymenoptera</taxon>
        <taxon>Apocrita</taxon>
        <taxon>Ichneumonoidea</taxon>
        <taxon>Braconidae</taxon>
        <taxon>Euphorinae</taxon>
        <taxon>Microctonus</taxon>
    </lineage>
</organism>
<sequence>MPRKAKRSVDEIFEIIKELHFFDCEGRILPLSNPIWLEAEKKCEKQPSRKHLYLYLTQNRNGILSKFDEKENVQKNSNSDLIIEKRLRVRADEKNFRNKPYFVTKIALLQNGNQLRPQNICGHCVMVRNTCAFDSAVQSFLGGYSDYITYNNVRYECVICGWTQHDNIFIAEINMNPIYINGMRGLEDAINENRQKVIKKCKRCVNDEIVMTVMTGPHLIIDIEYLQWAHLAENSGHYNWS</sequence>
<dbReference type="AlphaFoldDB" id="A0AA39EUH3"/>
<name>A0AA39EUH3_MICHY</name>
<dbReference type="EMBL" id="JAQQBR010002362">
    <property type="protein sequence ID" value="KAK0157094.1"/>
    <property type="molecule type" value="Genomic_DNA"/>
</dbReference>
<keyword evidence="2" id="KW-1185">Reference proteome</keyword>
<accession>A0AA39EUH3</accession>
<gene>
    <name evidence="1" type="ORF">PV327_011405</name>
</gene>
<evidence type="ECO:0000313" key="2">
    <source>
        <dbReference type="Proteomes" id="UP001168972"/>
    </source>
</evidence>